<dbReference type="InterPro" id="IPR003852">
    <property type="entry name" value="Sig_transdc_His_kinase_KdpD_N"/>
</dbReference>
<dbReference type="InterPro" id="IPR027417">
    <property type="entry name" value="P-loop_NTPase"/>
</dbReference>
<keyword evidence="2 5" id="KW-0418">Kinase</keyword>
<feature type="domain" description="Signal transduction histidine kinase osmosensitive K+ channel sensor N-terminal" evidence="4">
    <location>
        <begin position="3"/>
        <end position="210"/>
    </location>
</feature>
<dbReference type="GO" id="GO:0034220">
    <property type="term" value="P:monoatomic ion transmembrane transport"/>
    <property type="evidence" value="ECO:0007669"/>
    <property type="project" value="UniProtKB-KW"/>
</dbReference>
<dbReference type="PANTHER" id="PTHR45569">
    <property type="entry name" value="SENSOR PROTEIN KDPD"/>
    <property type="match status" value="1"/>
</dbReference>
<evidence type="ECO:0000256" key="3">
    <source>
        <dbReference type="ARBA" id="ARBA00023012"/>
    </source>
</evidence>
<dbReference type="EMBL" id="CADCVQ010000171">
    <property type="protein sequence ID" value="CAA9531608.1"/>
    <property type="molecule type" value="Genomic_DNA"/>
</dbReference>
<evidence type="ECO:0000256" key="1">
    <source>
        <dbReference type="ARBA" id="ARBA00022679"/>
    </source>
</evidence>
<proteinExistence type="predicted"/>
<dbReference type="GO" id="GO:0000155">
    <property type="term" value="F:phosphorelay sensor kinase activity"/>
    <property type="evidence" value="ECO:0007669"/>
    <property type="project" value="InterPro"/>
</dbReference>
<keyword evidence="3" id="KW-0902">Two-component regulatory system</keyword>
<evidence type="ECO:0000313" key="5">
    <source>
        <dbReference type="EMBL" id="CAA9531608.1"/>
    </source>
</evidence>
<dbReference type="Pfam" id="PF02702">
    <property type="entry name" value="KdpD"/>
    <property type="match status" value="1"/>
</dbReference>
<keyword evidence="5" id="KW-0407">Ion channel</keyword>
<keyword evidence="5" id="KW-0813">Transport</keyword>
<protein>
    <submittedName>
        <fullName evidence="5">Osmosensitive K+ channel histidine kinase KdpD</fullName>
    </submittedName>
</protein>
<name>A0A6J4TSQ3_9ACTN</name>
<evidence type="ECO:0000256" key="2">
    <source>
        <dbReference type="ARBA" id="ARBA00022777"/>
    </source>
</evidence>
<accession>A0A6J4TSQ3</accession>
<evidence type="ECO:0000259" key="4">
    <source>
        <dbReference type="Pfam" id="PF02702"/>
    </source>
</evidence>
<dbReference type="GO" id="GO:0005737">
    <property type="term" value="C:cytoplasm"/>
    <property type="evidence" value="ECO:0007669"/>
    <property type="project" value="UniProtKB-ARBA"/>
</dbReference>
<dbReference type="SUPFAM" id="SSF52402">
    <property type="entry name" value="Adenine nucleotide alpha hydrolases-like"/>
    <property type="match status" value="1"/>
</dbReference>
<gene>
    <name evidence="5" type="ORF">AVDCRST_MAG67-4320</name>
</gene>
<keyword evidence="5" id="KW-0406">Ion transport</keyword>
<dbReference type="AlphaFoldDB" id="A0A6J4TSQ3"/>
<organism evidence="5">
    <name type="scientific">uncultured Solirubrobacteraceae bacterium</name>
    <dbReference type="NCBI Taxonomy" id="1162706"/>
    <lineage>
        <taxon>Bacteria</taxon>
        <taxon>Bacillati</taxon>
        <taxon>Actinomycetota</taxon>
        <taxon>Thermoleophilia</taxon>
        <taxon>Solirubrobacterales</taxon>
        <taxon>Solirubrobacteraceae</taxon>
        <taxon>environmental samples</taxon>
    </lineage>
</organism>
<sequence length="367" mass="40084">MPGRYKIFLGMAAGAGKTYRMLQDGHAEADLGRDVAIGLVETHRRAATAALVEGLDIVPRRRVDYRGTILEEMDLPAVLARRPELCLIDELAHTNAPGVEHAKRYEDIADVLAADIDVFSTLNVQHLESLNDAVFELTGVRVRETVPDGVLSDADEVVLVDLTPETLVQRLREGKIYPPARVAAALNGFFKIENLQALREVALRQVAEDVEAKRLVVDDLDLREERLFGSAPAKPIAEHLLALAKLAPSSERVVRRAWRSSQRLGAALDILVVRDPRSEPSASEREQLENLRRIASALGALLLVEPGDDLVDAVVRVARQRGTTYILMGAPSGRAGFLGTRRPAAIRLMHALPGVDVRLVAQRSASG</sequence>
<dbReference type="GO" id="GO:0005886">
    <property type="term" value="C:plasma membrane"/>
    <property type="evidence" value="ECO:0007669"/>
    <property type="project" value="TreeGrafter"/>
</dbReference>
<reference evidence="5" key="1">
    <citation type="submission" date="2020-02" db="EMBL/GenBank/DDBJ databases">
        <authorList>
            <person name="Meier V. D."/>
        </authorList>
    </citation>
    <scope>NUCLEOTIDE SEQUENCE</scope>
    <source>
        <strain evidence="5">AVDCRST_MAG67</strain>
    </source>
</reference>
<keyword evidence="1" id="KW-0808">Transferase</keyword>
<dbReference type="PANTHER" id="PTHR45569:SF1">
    <property type="entry name" value="SENSOR PROTEIN KDPD"/>
    <property type="match status" value="1"/>
</dbReference>
<dbReference type="InterPro" id="IPR052023">
    <property type="entry name" value="Histidine_kinase_KdpD"/>
</dbReference>
<dbReference type="FunFam" id="3.40.50.300:FF:000483">
    <property type="entry name" value="Sensor histidine kinase KdpD"/>
    <property type="match status" value="1"/>
</dbReference>
<dbReference type="Gene3D" id="3.40.50.300">
    <property type="entry name" value="P-loop containing nucleotide triphosphate hydrolases"/>
    <property type="match status" value="1"/>
</dbReference>